<gene>
    <name evidence="1" type="ORF">CASFOL_026798</name>
</gene>
<comment type="caution">
    <text evidence="1">The sequence shown here is derived from an EMBL/GenBank/DDBJ whole genome shotgun (WGS) entry which is preliminary data.</text>
</comment>
<dbReference type="SUPFAM" id="SSF81383">
    <property type="entry name" value="F-box domain"/>
    <property type="match status" value="1"/>
</dbReference>
<dbReference type="Proteomes" id="UP001632038">
    <property type="component" value="Unassembled WGS sequence"/>
</dbReference>
<dbReference type="PANTHER" id="PTHR32278">
    <property type="entry name" value="F-BOX DOMAIN-CONTAINING PROTEIN"/>
    <property type="match status" value="1"/>
</dbReference>
<evidence type="ECO:0000313" key="1">
    <source>
        <dbReference type="EMBL" id="KAL3629576.1"/>
    </source>
</evidence>
<dbReference type="CDD" id="cd22162">
    <property type="entry name" value="F-box_AtSKIP3-like"/>
    <property type="match status" value="1"/>
</dbReference>
<proteinExistence type="predicted"/>
<sequence>MAESTVNVLPEDCLSHVISFTCPRDACCSSIVSGMFRGAADSDLTWDKFLPLDYREIISRSACPLDFFSKKELFIKLCSTPLLIDGGNKTFSLDKHTSKKCYMLSARELSITWSTNSLCWCWKPYPSSRFREIAELIMVCRLEIRGKIDTMMLSPNTTYGAYLVIQITPRAFGLSVLPSEVSIEVGDYITRGNFYMNREECKRREFDTSTEGEERVPCARGDGWLEIELGEFYNNGSEKEVMMEFKEVKSEQLKGGLVVEGIEIRPKH</sequence>
<reference evidence="2" key="1">
    <citation type="journal article" date="2024" name="IScience">
        <title>Strigolactones Initiate the Formation of Haustorium-like Structures in Castilleja.</title>
        <authorList>
            <person name="Buerger M."/>
            <person name="Peterson D."/>
            <person name="Chory J."/>
        </authorList>
    </citation>
    <scope>NUCLEOTIDE SEQUENCE [LARGE SCALE GENOMIC DNA]</scope>
</reference>
<dbReference type="AlphaFoldDB" id="A0ABD3CKV0"/>
<evidence type="ECO:0000313" key="2">
    <source>
        <dbReference type="Proteomes" id="UP001632038"/>
    </source>
</evidence>
<dbReference type="InterPro" id="IPR025886">
    <property type="entry name" value="PP2-like"/>
</dbReference>
<dbReference type="Pfam" id="PF14299">
    <property type="entry name" value="PP2"/>
    <property type="match status" value="1"/>
</dbReference>
<organism evidence="1 2">
    <name type="scientific">Castilleja foliolosa</name>
    <dbReference type="NCBI Taxonomy" id="1961234"/>
    <lineage>
        <taxon>Eukaryota</taxon>
        <taxon>Viridiplantae</taxon>
        <taxon>Streptophyta</taxon>
        <taxon>Embryophyta</taxon>
        <taxon>Tracheophyta</taxon>
        <taxon>Spermatophyta</taxon>
        <taxon>Magnoliopsida</taxon>
        <taxon>eudicotyledons</taxon>
        <taxon>Gunneridae</taxon>
        <taxon>Pentapetalae</taxon>
        <taxon>asterids</taxon>
        <taxon>lamiids</taxon>
        <taxon>Lamiales</taxon>
        <taxon>Orobanchaceae</taxon>
        <taxon>Pedicularideae</taxon>
        <taxon>Castillejinae</taxon>
        <taxon>Castilleja</taxon>
    </lineage>
</organism>
<protein>
    <recommendedName>
        <fullName evidence="3">F-box domain-containing protein</fullName>
    </recommendedName>
</protein>
<accession>A0ABD3CKV0</accession>
<name>A0ABD3CKV0_9LAMI</name>
<dbReference type="InterPro" id="IPR036047">
    <property type="entry name" value="F-box-like_dom_sf"/>
</dbReference>
<keyword evidence="2" id="KW-1185">Reference proteome</keyword>
<evidence type="ECO:0008006" key="3">
    <source>
        <dbReference type="Google" id="ProtNLM"/>
    </source>
</evidence>
<dbReference type="PANTHER" id="PTHR32278:SF11">
    <property type="entry name" value="F-BOX DOMAIN-CONTAINING PROTEIN"/>
    <property type="match status" value="1"/>
</dbReference>
<dbReference type="EMBL" id="JAVIJP010000034">
    <property type="protein sequence ID" value="KAL3629576.1"/>
    <property type="molecule type" value="Genomic_DNA"/>
</dbReference>